<dbReference type="PANTHER" id="PTHR40124:SF1">
    <property type="entry name" value="DISAGGREGATASE RELATED REPEAT PROTEIN"/>
    <property type="match status" value="1"/>
</dbReference>
<gene>
    <name evidence="3" type="ORF">LRAMOSA00195</name>
</gene>
<evidence type="ECO:0000256" key="1">
    <source>
        <dbReference type="SAM" id="SignalP"/>
    </source>
</evidence>
<dbReference type="Gene3D" id="2.60.120.200">
    <property type="match status" value="1"/>
</dbReference>
<dbReference type="EMBL" id="LK023313">
    <property type="protein sequence ID" value="CDS02791.1"/>
    <property type="molecule type" value="Genomic_DNA"/>
</dbReference>
<dbReference type="Pfam" id="PF21294">
    <property type="entry name" value="Polysacc_lyase_14"/>
    <property type="match status" value="1"/>
</dbReference>
<evidence type="ECO:0000313" key="3">
    <source>
        <dbReference type="EMBL" id="CDS02791.1"/>
    </source>
</evidence>
<feature type="chain" id="PRO_5001725938" description="Polysaccharide lyase 14 domain-containing protein" evidence="1">
    <location>
        <begin position="24"/>
        <end position="289"/>
    </location>
</feature>
<protein>
    <recommendedName>
        <fullName evidence="2">Polysaccharide lyase 14 domain-containing protein</fullName>
    </recommendedName>
</protein>
<dbReference type="AlphaFoldDB" id="A0A077W6Q7"/>
<dbReference type="PANTHER" id="PTHR40124">
    <property type="match status" value="1"/>
</dbReference>
<name>A0A077W6Q7_9FUNG</name>
<accession>A0A077W6Q7</accession>
<evidence type="ECO:0000259" key="2">
    <source>
        <dbReference type="Pfam" id="PF21294"/>
    </source>
</evidence>
<feature type="signal peptide" evidence="1">
    <location>
        <begin position="1"/>
        <end position="23"/>
    </location>
</feature>
<organism evidence="3">
    <name type="scientific">Lichtheimia ramosa</name>
    <dbReference type="NCBI Taxonomy" id="688394"/>
    <lineage>
        <taxon>Eukaryota</taxon>
        <taxon>Fungi</taxon>
        <taxon>Fungi incertae sedis</taxon>
        <taxon>Mucoromycota</taxon>
        <taxon>Mucoromycotina</taxon>
        <taxon>Mucoromycetes</taxon>
        <taxon>Mucorales</taxon>
        <taxon>Lichtheimiaceae</taxon>
        <taxon>Lichtheimia</taxon>
    </lineage>
</organism>
<feature type="domain" description="Polysaccharide lyase 14" evidence="2">
    <location>
        <begin position="76"/>
        <end position="283"/>
    </location>
</feature>
<dbReference type="OrthoDB" id="10069995at2759"/>
<reference evidence="3" key="1">
    <citation type="journal article" date="2014" name="Genome Announc.">
        <title>De novo whole-genome sequence and genome annotation of Lichtheimia ramosa.</title>
        <authorList>
            <person name="Linde J."/>
            <person name="Schwartze V."/>
            <person name="Binder U."/>
            <person name="Lass-Florl C."/>
            <person name="Voigt K."/>
            <person name="Horn F."/>
        </authorList>
    </citation>
    <scope>NUCLEOTIDE SEQUENCE</scope>
    <source>
        <strain evidence="3">JMRC FSU:6197</strain>
    </source>
</reference>
<keyword evidence="1" id="KW-0732">Signal</keyword>
<dbReference type="InterPro" id="IPR048958">
    <property type="entry name" value="Polysacc_lyase_14"/>
</dbReference>
<sequence>MLVARLILTVTLVLSFFSTLALAGIQHWRFRNWNKYHNDDAGWRTEWGLPRSGGWSWPKGNTKNHAIVKDPAGGKGDYVLRVRYPAGSSNPAGKIQGGIGFYAQPVELPRTAKLVVFQYQVYFPSNFTFVKGGKLPGLYGGHTACSGGSNSNSCFSTRFMWRTNGAGEVYAYLPEAEQRESLCQESDVICNPKYGYSLGRGSWTFARGKWVTVRQTVRLNTPGVRNGMVRVDVNWRHVYTERRLAFVSNETGKLLGIAFHTFFGGNGDDWAPSSEQHAYFKDFHMFAYY</sequence>
<proteinExistence type="predicted"/>